<evidence type="ECO:0000313" key="3">
    <source>
        <dbReference type="Proteomes" id="UP001180845"/>
    </source>
</evidence>
<keyword evidence="1" id="KW-0472">Membrane</keyword>
<feature type="transmembrane region" description="Helical" evidence="1">
    <location>
        <begin position="32"/>
        <end position="54"/>
    </location>
</feature>
<gene>
    <name evidence="2" type="ORF">JOF55_000040</name>
</gene>
<protein>
    <submittedName>
        <fullName evidence="2">Uncharacterized membrane protein YfbV (UPF0208 family)</fullName>
    </submittedName>
</protein>
<accession>A0AAE4CJN0</accession>
<dbReference type="RefSeq" id="WP_310267654.1">
    <property type="nucleotide sequence ID" value="NZ_JAVDXW010000001.1"/>
</dbReference>
<evidence type="ECO:0000313" key="2">
    <source>
        <dbReference type="EMBL" id="MDR7299859.1"/>
    </source>
</evidence>
<dbReference type="AlphaFoldDB" id="A0AAE4CJN0"/>
<dbReference type="EMBL" id="JAVDXW010000001">
    <property type="protein sequence ID" value="MDR7299859.1"/>
    <property type="molecule type" value="Genomic_DNA"/>
</dbReference>
<evidence type="ECO:0000256" key="1">
    <source>
        <dbReference type="SAM" id="Phobius"/>
    </source>
</evidence>
<keyword evidence="1" id="KW-1133">Transmembrane helix</keyword>
<dbReference type="Proteomes" id="UP001180845">
    <property type="component" value="Unassembled WGS sequence"/>
</dbReference>
<sequence length="74" mass="7890">MTVRRLGFLAVRTAVFVAAAWAMAVGTGWAMPAVVAVALTTAALAVQLAGMVWLRRRQQDSVPRAPSEQDSAKH</sequence>
<name>A0AAE4CJN0_9ACTN</name>
<keyword evidence="3" id="KW-1185">Reference proteome</keyword>
<organism evidence="2 3">
    <name type="scientific">Haloactinomyces albus</name>
    <dbReference type="NCBI Taxonomy" id="1352928"/>
    <lineage>
        <taxon>Bacteria</taxon>
        <taxon>Bacillati</taxon>
        <taxon>Actinomycetota</taxon>
        <taxon>Actinomycetes</taxon>
        <taxon>Actinopolysporales</taxon>
        <taxon>Actinopolysporaceae</taxon>
        <taxon>Haloactinomyces</taxon>
    </lineage>
</organism>
<proteinExistence type="predicted"/>
<keyword evidence="1" id="KW-0812">Transmembrane</keyword>
<comment type="caution">
    <text evidence="2">The sequence shown here is derived from an EMBL/GenBank/DDBJ whole genome shotgun (WGS) entry which is preliminary data.</text>
</comment>
<reference evidence="2" key="1">
    <citation type="submission" date="2023-07" db="EMBL/GenBank/DDBJ databases">
        <title>Sequencing the genomes of 1000 actinobacteria strains.</title>
        <authorList>
            <person name="Klenk H.-P."/>
        </authorList>
    </citation>
    <scope>NUCLEOTIDE SEQUENCE</scope>
    <source>
        <strain evidence="2">DSM 45977</strain>
    </source>
</reference>